<dbReference type="SUPFAM" id="SSF50998">
    <property type="entry name" value="Quinoprotein alcohol dehydrogenase-like"/>
    <property type="match status" value="1"/>
</dbReference>
<dbReference type="InterPro" id="IPR015943">
    <property type="entry name" value="WD40/YVTN_repeat-like_dom_sf"/>
</dbReference>
<name>A0A3B1B1W1_9ZZZZ</name>
<evidence type="ECO:0000259" key="1">
    <source>
        <dbReference type="Pfam" id="PF13360"/>
    </source>
</evidence>
<dbReference type="SMART" id="SM00564">
    <property type="entry name" value="PQQ"/>
    <property type="match status" value="6"/>
</dbReference>
<evidence type="ECO:0000313" key="2">
    <source>
        <dbReference type="EMBL" id="VAX00305.1"/>
    </source>
</evidence>
<organism evidence="2">
    <name type="scientific">hydrothermal vent metagenome</name>
    <dbReference type="NCBI Taxonomy" id="652676"/>
    <lineage>
        <taxon>unclassified sequences</taxon>
        <taxon>metagenomes</taxon>
        <taxon>ecological metagenomes</taxon>
    </lineage>
</organism>
<dbReference type="Gene3D" id="2.130.10.10">
    <property type="entry name" value="YVTN repeat-like/Quinoprotein amine dehydrogenase"/>
    <property type="match status" value="2"/>
</dbReference>
<accession>A0A3B1B1W1</accession>
<dbReference type="InterPro" id="IPR018391">
    <property type="entry name" value="PQQ_b-propeller_rpt"/>
</dbReference>
<dbReference type="PANTHER" id="PTHR34512:SF30">
    <property type="entry name" value="OUTER MEMBRANE PROTEIN ASSEMBLY FACTOR BAMB"/>
    <property type="match status" value="1"/>
</dbReference>
<dbReference type="InterPro" id="IPR011047">
    <property type="entry name" value="Quinoprotein_ADH-like_sf"/>
</dbReference>
<reference evidence="2" key="1">
    <citation type="submission" date="2018-06" db="EMBL/GenBank/DDBJ databases">
        <authorList>
            <person name="Zhirakovskaya E."/>
        </authorList>
    </citation>
    <scope>NUCLEOTIDE SEQUENCE</scope>
</reference>
<proteinExistence type="predicted"/>
<gene>
    <name evidence="2" type="ORF">MNBD_GAMMA22-100</name>
</gene>
<dbReference type="PANTHER" id="PTHR34512">
    <property type="entry name" value="CELL SURFACE PROTEIN"/>
    <property type="match status" value="1"/>
</dbReference>
<dbReference type="EMBL" id="UOFS01000043">
    <property type="protein sequence ID" value="VAX00305.1"/>
    <property type="molecule type" value="Genomic_DNA"/>
</dbReference>
<dbReference type="InterPro" id="IPR002372">
    <property type="entry name" value="PQQ_rpt_dom"/>
</dbReference>
<dbReference type="AlphaFoldDB" id="A0A3B1B1W1"/>
<protein>
    <recommendedName>
        <fullName evidence="1">Pyrrolo-quinoline quinone repeat domain-containing protein</fullName>
    </recommendedName>
</protein>
<sequence length="351" mass="39690">MKNITLAFRTSLIITAVFWLWLTSFNDVMAITNGYYPRNPCYMKQHIYVGEAGLKKFNLTPQTKIWSVLQNHTTFEPVCVDQYILIGSHDGLYAINSSTGIVHWSVGKGAVLYSPVVINGFVYVSSQDGKIQKLQLDSGKLVWEKQLNNWLYPPVVTGNRIIVGGGNSKLYAFDTKTGKLLWLRHIGQELVYRPIEAKTNIVIITTYGSEVIALNVKTNRIIWSIKNTSAAYTPVVNNEQLFYGDQNGIIRAVNLETGNENWHTQLNGVIRSIPAIDFTHSNTVWIGTERGQLTALNKTNGSIQWQKQLTESIVHSPLPIKNRVYLKIESKDLMFESFLIPKTLQKNTINK</sequence>
<dbReference type="Pfam" id="PF13360">
    <property type="entry name" value="PQQ_2"/>
    <property type="match status" value="1"/>
</dbReference>
<feature type="domain" description="Pyrrolo-quinoline quinone repeat" evidence="1">
    <location>
        <begin position="63"/>
        <end position="263"/>
    </location>
</feature>